<protein>
    <submittedName>
        <fullName evidence="1">Uncharacterized protein</fullName>
    </submittedName>
</protein>
<proteinExistence type="predicted"/>
<dbReference type="Proteomes" id="UP001196413">
    <property type="component" value="Unassembled WGS sequence"/>
</dbReference>
<organism evidence="1 2">
    <name type="scientific">Parelaphostrongylus tenuis</name>
    <name type="common">Meningeal worm</name>
    <dbReference type="NCBI Taxonomy" id="148309"/>
    <lineage>
        <taxon>Eukaryota</taxon>
        <taxon>Metazoa</taxon>
        <taxon>Ecdysozoa</taxon>
        <taxon>Nematoda</taxon>
        <taxon>Chromadorea</taxon>
        <taxon>Rhabditida</taxon>
        <taxon>Rhabditina</taxon>
        <taxon>Rhabditomorpha</taxon>
        <taxon>Strongyloidea</taxon>
        <taxon>Metastrongylidae</taxon>
        <taxon>Parelaphostrongylus</taxon>
    </lineage>
</organism>
<keyword evidence="2" id="KW-1185">Reference proteome</keyword>
<reference evidence="1" key="1">
    <citation type="submission" date="2021-06" db="EMBL/GenBank/DDBJ databases">
        <title>Parelaphostrongylus tenuis whole genome reference sequence.</title>
        <authorList>
            <person name="Garwood T.J."/>
            <person name="Larsen P.A."/>
            <person name="Fountain-Jones N.M."/>
            <person name="Garbe J.R."/>
            <person name="Macchietto M.G."/>
            <person name="Kania S.A."/>
            <person name="Gerhold R.W."/>
            <person name="Richards J.E."/>
            <person name="Wolf T.M."/>
        </authorList>
    </citation>
    <scope>NUCLEOTIDE SEQUENCE</scope>
    <source>
        <strain evidence="1">MNPRO001-30</strain>
        <tissue evidence="1">Meninges</tissue>
    </source>
</reference>
<evidence type="ECO:0000313" key="2">
    <source>
        <dbReference type="Proteomes" id="UP001196413"/>
    </source>
</evidence>
<sequence>MGDNMNTVQPIAASTGFCDGPGHDEIAQENFLASTHALETFSTDEQEKGYPNVAKAIKLEKVSEVTSQVNV</sequence>
<dbReference type="EMBL" id="JAHQIW010003500">
    <property type="protein sequence ID" value="KAJ1358871.1"/>
    <property type="molecule type" value="Genomic_DNA"/>
</dbReference>
<accession>A0AAD5QTS4</accession>
<dbReference type="AlphaFoldDB" id="A0AAD5QTS4"/>
<evidence type="ECO:0000313" key="1">
    <source>
        <dbReference type="EMBL" id="KAJ1358871.1"/>
    </source>
</evidence>
<comment type="caution">
    <text evidence="1">The sequence shown here is derived from an EMBL/GenBank/DDBJ whole genome shotgun (WGS) entry which is preliminary data.</text>
</comment>
<gene>
    <name evidence="1" type="ORF">KIN20_017420</name>
</gene>
<name>A0AAD5QTS4_PARTN</name>